<sequence length="116" mass="13700">MDSLEHDLRTSIAALDEVVQRISTVNQIVENIKEFQRINAPERTETIEEYYLSEINKWILATDKKNAELEKKEKHLLSTQTKYLAALKKLKDLENKIQNTTEKYNYCKSQIEKLQK</sequence>
<protein>
    <submittedName>
        <fullName evidence="2">Uncharacterized protein</fullName>
    </submittedName>
</protein>
<proteinExistence type="predicted"/>
<dbReference type="InParanoid" id="I3EIP5"/>
<keyword evidence="3" id="KW-1185">Reference proteome</keyword>
<dbReference type="HOGENOM" id="CLU_1982157_0_0_1"/>
<dbReference type="OrthoDB" id="2190128at2759"/>
<reference evidence="2" key="1">
    <citation type="submission" date="2011-01" db="EMBL/GenBank/DDBJ databases">
        <title>The Genome Sequence of Nematocida parisii strain ERTm3.</title>
        <authorList>
            <consortium name="The Broad Institute Genome Sequencing Platform"/>
            <consortium name="The Broad Institute Genome Sequencing Center for Infectious Disease"/>
            <person name="Cuomo C."/>
            <person name="Troemel E."/>
            <person name="Young S.K."/>
            <person name="Zeng Q."/>
            <person name="Gargeya S."/>
            <person name="Fitzgerald M."/>
            <person name="Haas B."/>
            <person name="Abouelleil A."/>
            <person name="Alvarado L."/>
            <person name="Arachchi H.M."/>
            <person name="Berlin A."/>
            <person name="Chapman S.B."/>
            <person name="Gearin G."/>
            <person name="Goldberg J."/>
            <person name="Griggs A."/>
            <person name="Gujja S."/>
            <person name="Hansen M."/>
            <person name="Heiman D."/>
            <person name="Howarth C."/>
            <person name="Larimer J."/>
            <person name="Lui A."/>
            <person name="MacDonald P.J.P."/>
            <person name="McCowen C."/>
            <person name="Montmayeur A."/>
            <person name="Murphy C."/>
            <person name="Neiman D."/>
            <person name="Pearson M."/>
            <person name="Priest M."/>
            <person name="Roberts A."/>
            <person name="Saif S."/>
            <person name="Shea T."/>
            <person name="Sisk P."/>
            <person name="Stolte C."/>
            <person name="Sykes S."/>
            <person name="Wortman J."/>
            <person name="Nusbaum C."/>
            <person name="Birren B."/>
        </authorList>
    </citation>
    <scope>NUCLEOTIDE SEQUENCE</scope>
    <source>
        <strain evidence="2">ERTm3</strain>
    </source>
</reference>
<evidence type="ECO:0000313" key="2">
    <source>
        <dbReference type="EMBL" id="EIJ89092.1"/>
    </source>
</evidence>
<feature type="coiled-coil region" evidence="1">
    <location>
        <begin position="83"/>
        <end position="110"/>
    </location>
</feature>
<organism evidence="2 3">
    <name type="scientific">Nematocida parisii (strain ERTm3)</name>
    <name type="common">Nematode killer fungus</name>
    <dbReference type="NCBI Taxonomy" id="935791"/>
    <lineage>
        <taxon>Eukaryota</taxon>
        <taxon>Fungi</taxon>
        <taxon>Fungi incertae sedis</taxon>
        <taxon>Microsporidia</taxon>
        <taxon>Nematocida</taxon>
    </lineage>
</organism>
<dbReference type="VEuPathDB" id="MicrosporidiaDB:NEQG_00911"/>
<dbReference type="OMA" id="WITISAH"/>
<accession>I3EIP5</accession>
<keyword evidence="1" id="KW-0175">Coiled coil</keyword>
<name>I3EIP5_NEMP3</name>
<gene>
    <name evidence="2" type="ORF">NEQG_00911</name>
</gene>
<dbReference type="Proteomes" id="UP000002872">
    <property type="component" value="Unassembled WGS sequence"/>
</dbReference>
<evidence type="ECO:0000313" key="3">
    <source>
        <dbReference type="Proteomes" id="UP000002872"/>
    </source>
</evidence>
<dbReference type="EMBL" id="GL870877">
    <property type="protein sequence ID" value="EIJ89092.1"/>
    <property type="molecule type" value="Genomic_DNA"/>
</dbReference>
<dbReference type="AlphaFoldDB" id="I3EIP5"/>
<evidence type="ECO:0000256" key="1">
    <source>
        <dbReference type="SAM" id="Coils"/>
    </source>
</evidence>